<dbReference type="Proteomes" id="UP000310597">
    <property type="component" value="Unassembled WGS sequence"/>
</dbReference>
<dbReference type="OrthoDB" id="6116181at2"/>
<comment type="caution">
    <text evidence="1">The sequence shown here is derived from an EMBL/GenBank/DDBJ whole genome shotgun (WGS) entry which is preliminary data.</text>
</comment>
<reference evidence="1 2" key="1">
    <citation type="submission" date="2019-04" db="EMBL/GenBank/DDBJ databases">
        <title>Draft Whole-Genome sequence of the purple photosynthetic bacterium Rhodobacter capsulatus SP108 with an indigenous class A beta-lactamase.</title>
        <authorList>
            <person name="Robertson S."/>
            <person name="Meyer T.E."/>
            <person name="Kyndt J.A."/>
        </authorList>
    </citation>
    <scope>NUCLEOTIDE SEQUENCE [LARGE SCALE GENOMIC DNA]</scope>
    <source>
        <strain evidence="1 2">SP108</strain>
    </source>
</reference>
<sequence>MKLYQAGECSKGICELCADIVPTTFRYCDVPFEDHDGLAKDILAAVCDRCGAVVSIPAQSLPALRRARPIVEIPLEVQVPAPDLEVLDAAVTLVTRHATPRHRKAILAFFMNRMSRDPASILQLQRWKAAGGEDALTLQAGVRIPQKRLSFKLSPESDQSLKTLVEQSGLRKTDVIRGVLSQIRREVVEPTNPPILQQLREMTEVLQA</sequence>
<name>A0A4U1JQ87_RHOCA</name>
<organism evidence="1 2">
    <name type="scientific">Rhodobacter capsulatus</name>
    <name type="common">Rhodopseudomonas capsulata</name>
    <dbReference type="NCBI Taxonomy" id="1061"/>
    <lineage>
        <taxon>Bacteria</taxon>
        <taxon>Pseudomonadati</taxon>
        <taxon>Pseudomonadota</taxon>
        <taxon>Alphaproteobacteria</taxon>
        <taxon>Rhodobacterales</taxon>
        <taxon>Rhodobacter group</taxon>
        <taxon>Rhodobacter</taxon>
    </lineage>
</organism>
<protein>
    <submittedName>
        <fullName evidence="1">Uncharacterized protein</fullName>
    </submittedName>
</protein>
<dbReference type="RefSeq" id="WP_136906537.1">
    <property type="nucleotide sequence ID" value="NZ_SWJZ01000042.1"/>
</dbReference>
<proteinExistence type="predicted"/>
<dbReference type="AlphaFoldDB" id="A0A4U1JQ87"/>
<accession>A0A4U1JQ87</accession>
<evidence type="ECO:0000313" key="1">
    <source>
        <dbReference type="EMBL" id="TKD18254.1"/>
    </source>
</evidence>
<gene>
    <name evidence="1" type="ORF">FBT96_10845</name>
</gene>
<evidence type="ECO:0000313" key="2">
    <source>
        <dbReference type="Proteomes" id="UP000310597"/>
    </source>
</evidence>
<dbReference type="EMBL" id="SWJZ01000042">
    <property type="protein sequence ID" value="TKD18254.1"/>
    <property type="molecule type" value="Genomic_DNA"/>
</dbReference>